<dbReference type="Gene3D" id="2.120.10.80">
    <property type="entry name" value="Kelch-type beta propeller"/>
    <property type="match status" value="1"/>
</dbReference>
<dbReference type="Pfam" id="PF00646">
    <property type="entry name" value="F-box"/>
    <property type="match status" value="1"/>
</dbReference>
<protein>
    <recommendedName>
        <fullName evidence="1">F-box domain-containing protein</fullName>
    </recommendedName>
</protein>
<name>V4NX94_EUTSA</name>
<dbReference type="CDD" id="cd22152">
    <property type="entry name" value="F-box_AtAFR-like"/>
    <property type="match status" value="1"/>
</dbReference>
<dbReference type="SMART" id="SM00256">
    <property type="entry name" value="FBOX"/>
    <property type="match status" value="1"/>
</dbReference>
<dbReference type="SUPFAM" id="SSF81383">
    <property type="entry name" value="F-box domain"/>
    <property type="match status" value="1"/>
</dbReference>
<dbReference type="SUPFAM" id="SSF117281">
    <property type="entry name" value="Kelch motif"/>
    <property type="match status" value="1"/>
</dbReference>
<dbReference type="PROSITE" id="PS50181">
    <property type="entry name" value="FBOX"/>
    <property type="match status" value="1"/>
</dbReference>
<dbReference type="AlphaFoldDB" id="V4NX94"/>
<dbReference type="OrthoDB" id="45365at2759"/>
<dbReference type="InterPro" id="IPR015915">
    <property type="entry name" value="Kelch-typ_b-propeller"/>
</dbReference>
<reference evidence="2 3" key="1">
    <citation type="journal article" date="2013" name="Front. Plant Sci.">
        <title>The Reference Genome of the Halophytic Plant Eutrema salsugineum.</title>
        <authorList>
            <person name="Yang R."/>
            <person name="Jarvis D.E."/>
            <person name="Chen H."/>
            <person name="Beilstein M.A."/>
            <person name="Grimwood J."/>
            <person name="Jenkins J."/>
            <person name="Shu S."/>
            <person name="Prochnik S."/>
            <person name="Xin M."/>
            <person name="Ma C."/>
            <person name="Schmutz J."/>
            <person name="Wing R.A."/>
            <person name="Mitchell-Olds T."/>
            <person name="Schumaker K.S."/>
            <person name="Wang X."/>
        </authorList>
    </citation>
    <scope>NUCLEOTIDE SEQUENCE [LARGE SCALE GENOMIC DNA]</scope>
</reference>
<evidence type="ECO:0000259" key="1">
    <source>
        <dbReference type="PROSITE" id="PS50181"/>
    </source>
</evidence>
<dbReference type="Pfam" id="PF25210">
    <property type="entry name" value="Kelch_FKB95"/>
    <property type="match status" value="1"/>
</dbReference>
<dbReference type="OMA" id="CIHCASH"/>
<gene>
    <name evidence="2" type="ORF">EUTSA_v10017616mg</name>
</gene>
<dbReference type="InterPro" id="IPR057499">
    <property type="entry name" value="Kelch_FKB95"/>
</dbReference>
<dbReference type="Proteomes" id="UP000030689">
    <property type="component" value="Unassembled WGS sequence"/>
</dbReference>
<dbReference type="eggNOG" id="KOG1072">
    <property type="taxonomic scope" value="Eukaryota"/>
</dbReference>
<keyword evidence="3" id="KW-1185">Reference proteome</keyword>
<dbReference type="InterPro" id="IPR036047">
    <property type="entry name" value="F-box-like_dom_sf"/>
</dbReference>
<dbReference type="InterPro" id="IPR001810">
    <property type="entry name" value="F-box_dom"/>
</dbReference>
<evidence type="ECO:0000313" key="3">
    <source>
        <dbReference type="Proteomes" id="UP000030689"/>
    </source>
</evidence>
<dbReference type="InterPro" id="IPR050354">
    <property type="entry name" value="F-box/kelch-repeat_ARATH"/>
</dbReference>
<sequence length="352" mass="40974">MSFEIRAKKKQSSSLITSLPEDVIIDILARVPRGDYPKLSLVSKHFRSLVESSEIYARRSLLGCTEHCLYAVIFNEETWDYEWYILRRKVNGNRHLVPIPSLPDIPRGVSFVRVGSKIYVFGGSDQNYIALSIDCRSHTMQTLPSMPMPISYTIANIIDGRIYVIGNFDFLKVMVVFNTATQMWEPEIIKVDIELGNTWRGSVVMAEKMYTRDYGYSFVYDPKKSKWDKDEVLNSKKWKHACVVDDVLYYYDGEENEIRAYDPKQKYWRVVKGLEEFLPETARYSRWSNTVDYDGKLVLFLTKCEEKTCEIRCAEISLERHQRKEIWGKVAWFDQVLTSGNLSLVKPLAVMV</sequence>
<dbReference type="PANTHER" id="PTHR24414:SF184">
    <property type="entry name" value="GALACTOSE OXIDASE_KELCH REPEAT SUPERFAMILY PROTEIN"/>
    <property type="match status" value="1"/>
</dbReference>
<dbReference type="EMBL" id="KI517385">
    <property type="protein sequence ID" value="ESQ51496.1"/>
    <property type="molecule type" value="Genomic_DNA"/>
</dbReference>
<dbReference type="PANTHER" id="PTHR24414">
    <property type="entry name" value="F-BOX/KELCH-REPEAT PROTEIN SKIP4"/>
    <property type="match status" value="1"/>
</dbReference>
<dbReference type="Gramene" id="ESQ51496">
    <property type="protein sequence ID" value="ESQ51496"/>
    <property type="gene ID" value="EUTSA_v10017616mg"/>
</dbReference>
<feature type="domain" description="F-box" evidence="1">
    <location>
        <begin position="13"/>
        <end position="59"/>
    </location>
</feature>
<accession>V4NX94</accession>
<proteinExistence type="predicted"/>
<organism evidence="2 3">
    <name type="scientific">Eutrema salsugineum</name>
    <name type="common">Saltwater cress</name>
    <name type="synonym">Sisymbrium salsugineum</name>
    <dbReference type="NCBI Taxonomy" id="72664"/>
    <lineage>
        <taxon>Eukaryota</taxon>
        <taxon>Viridiplantae</taxon>
        <taxon>Streptophyta</taxon>
        <taxon>Embryophyta</taxon>
        <taxon>Tracheophyta</taxon>
        <taxon>Spermatophyta</taxon>
        <taxon>Magnoliopsida</taxon>
        <taxon>eudicotyledons</taxon>
        <taxon>Gunneridae</taxon>
        <taxon>Pentapetalae</taxon>
        <taxon>rosids</taxon>
        <taxon>malvids</taxon>
        <taxon>Brassicales</taxon>
        <taxon>Brassicaceae</taxon>
        <taxon>Eutremeae</taxon>
        <taxon>Eutrema</taxon>
    </lineage>
</organism>
<evidence type="ECO:0000313" key="2">
    <source>
        <dbReference type="EMBL" id="ESQ51496.1"/>
    </source>
</evidence>
<dbReference type="KEGG" id="eus:EUTSA_v10017616mg"/>